<comment type="catalytic activity">
    <reaction evidence="10">
        <text>thymidine + phosphate = 2-deoxy-alpha-D-ribose 1-phosphate + thymine</text>
        <dbReference type="Rhea" id="RHEA:16037"/>
        <dbReference type="ChEBI" id="CHEBI:17748"/>
        <dbReference type="ChEBI" id="CHEBI:17821"/>
        <dbReference type="ChEBI" id="CHEBI:43474"/>
        <dbReference type="ChEBI" id="CHEBI:57259"/>
        <dbReference type="EC" id="2.4.2.2"/>
    </reaction>
</comment>
<dbReference type="InterPro" id="IPR000312">
    <property type="entry name" value="Glycosyl_Trfase_fam3"/>
</dbReference>
<dbReference type="Gene3D" id="3.40.1030.10">
    <property type="entry name" value="Nucleoside phosphorylase/phosphoribosyltransferase catalytic domain"/>
    <property type="match status" value="1"/>
</dbReference>
<comment type="catalytic activity">
    <reaction evidence="1">
        <text>2'-deoxyuridine + phosphate = 2-deoxy-alpha-D-ribose 1-phosphate + uracil</text>
        <dbReference type="Rhea" id="RHEA:22824"/>
        <dbReference type="ChEBI" id="CHEBI:16450"/>
        <dbReference type="ChEBI" id="CHEBI:17568"/>
        <dbReference type="ChEBI" id="CHEBI:43474"/>
        <dbReference type="ChEBI" id="CHEBI:57259"/>
        <dbReference type="EC" id="2.4.2.2"/>
    </reaction>
</comment>
<evidence type="ECO:0000256" key="6">
    <source>
        <dbReference type="ARBA" id="ARBA00014680"/>
    </source>
</evidence>
<dbReference type="SUPFAM" id="SSF47648">
    <property type="entry name" value="Nucleoside phosphorylase/phosphoribosyltransferase N-terminal domain"/>
    <property type="match status" value="1"/>
</dbReference>
<evidence type="ECO:0000256" key="7">
    <source>
        <dbReference type="ARBA" id="ARBA00022676"/>
    </source>
</evidence>
<dbReference type="GO" id="GO:0009032">
    <property type="term" value="F:thymidine phosphorylase activity"/>
    <property type="evidence" value="ECO:0007669"/>
    <property type="project" value="TreeGrafter"/>
</dbReference>
<evidence type="ECO:0000256" key="1">
    <source>
        <dbReference type="ARBA" id="ARBA00001066"/>
    </source>
</evidence>
<dbReference type="SUPFAM" id="SSF52418">
    <property type="entry name" value="Nucleoside phosphorylase/phosphoribosyltransferase catalytic domain"/>
    <property type="match status" value="1"/>
</dbReference>
<evidence type="ECO:0000256" key="2">
    <source>
        <dbReference type="ARBA" id="ARBA00003877"/>
    </source>
</evidence>
<dbReference type="InterPro" id="IPR017872">
    <property type="entry name" value="Pyrmidine_PPase_CS"/>
</dbReference>
<keyword evidence="13" id="KW-1185">Reference proteome</keyword>
<name>A0A1M4ZHH3_9FIRM</name>
<dbReference type="InterPro" id="IPR036566">
    <property type="entry name" value="PYNP-like_C_sf"/>
</dbReference>
<evidence type="ECO:0000256" key="10">
    <source>
        <dbReference type="ARBA" id="ARBA00048525"/>
    </source>
</evidence>
<dbReference type="PROSITE" id="PS00647">
    <property type="entry name" value="THYMID_PHOSPHORYLASE"/>
    <property type="match status" value="1"/>
</dbReference>
<evidence type="ECO:0000256" key="4">
    <source>
        <dbReference type="ARBA" id="ARBA00011738"/>
    </source>
</evidence>
<dbReference type="PANTHER" id="PTHR10515">
    <property type="entry name" value="THYMIDINE PHOSPHORYLASE"/>
    <property type="match status" value="1"/>
</dbReference>
<dbReference type="InterPro" id="IPR018090">
    <property type="entry name" value="Pyrmidine_PPas_bac/euk"/>
</dbReference>
<organism evidence="12 13">
    <name type="scientific">Schwartzia succinivorans DSM 10502</name>
    <dbReference type="NCBI Taxonomy" id="1123243"/>
    <lineage>
        <taxon>Bacteria</taxon>
        <taxon>Bacillati</taxon>
        <taxon>Bacillota</taxon>
        <taxon>Negativicutes</taxon>
        <taxon>Selenomonadales</taxon>
        <taxon>Selenomonadaceae</taxon>
        <taxon>Schwartzia</taxon>
    </lineage>
</organism>
<dbReference type="NCBIfam" id="NF004490">
    <property type="entry name" value="PRK05820.1"/>
    <property type="match status" value="1"/>
</dbReference>
<dbReference type="NCBIfam" id="TIGR02644">
    <property type="entry name" value="Y_phosphoryl"/>
    <property type="match status" value="1"/>
</dbReference>
<evidence type="ECO:0000256" key="8">
    <source>
        <dbReference type="ARBA" id="ARBA00022679"/>
    </source>
</evidence>
<dbReference type="AlphaFoldDB" id="A0A1M4ZHH3"/>
<dbReference type="Pfam" id="PF00591">
    <property type="entry name" value="Glycos_transf_3"/>
    <property type="match status" value="1"/>
</dbReference>
<proteinExistence type="inferred from homology"/>
<dbReference type="EMBL" id="FQUG01000008">
    <property type="protein sequence ID" value="SHF17257.1"/>
    <property type="molecule type" value="Genomic_DNA"/>
</dbReference>
<dbReference type="Pfam" id="PF07831">
    <property type="entry name" value="PYNP_C"/>
    <property type="match status" value="1"/>
</dbReference>
<evidence type="ECO:0000313" key="13">
    <source>
        <dbReference type="Proteomes" id="UP000184404"/>
    </source>
</evidence>
<dbReference type="GO" id="GO:0005829">
    <property type="term" value="C:cytosol"/>
    <property type="evidence" value="ECO:0007669"/>
    <property type="project" value="TreeGrafter"/>
</dbReference>
<evidence type="ECO:0000259" key="11">
    <source>
        <dbReference type="SMART" id="SM00941"/>
    </source>
</evidence>
<dbReference type="InterPro" id="IPR013102">
    <property type="entry name" value="PYNP_C"/>
</dbReference>
<evidence type="ECO:0000256" key="9">
    <source>
        <dbReference type="ARBA" id="ARBA00048453"/>
    </source>
</evidence>
<dbReference type="GO" id="GO:0004645">
    <property type="term" value="F:1,4-alpha-oligoglucan phosphorylase activity"/>
    <property type="evidence" value="ECO:0007669"/>
    <property type="project" value="InterPro"/>
</dbReference>
<dbReference type="Pfam" id="PF02885">
    <property type="entry name" value="Glycos_trans_3N"/>
    <property type="match status" value="1"/>
</dbReference>
<dbReference type="PANTHER" id="PTHR10515:SF0">
    <property type="entry name" value="THYMIDINE PHOSPHORYLASE"/>
    <property type="match status" value="1"/>
</dbReference>
<dbReference type="STRING" id="1123243.SAMN02745190_02012"/>
<dbReference type="RefSeq" id="WP_072936108.1">
    <property type="nucleotide sequence ID" value="NZ_FQUG01000008.1"/>
</dbReference>
<dbReference type="InterPro" id="IPR035902">
    <property type="entry name" value="Nuc_phospho_transferase"/>
</dbReference>
<dbReference type="GO" id="GO:0006213">
    <property type="term" value="P:pyrimidine nucleoside metabolic process"/>
    <property type="evidence" value="ECO:0007669"/>
    <property type="project" value="InterPro"/>
</dbReference>
<comment type="function">
    <text evidence="2">Catalyzes phosphorolysis of the pyrimidine nucleosides uridine, thymidine and 2'-deoxyuridine with the formation of the corresponding pyrimidine base and ribose-1-phosphate.</text>
</comment>
<dbReference type="EC" id="2.4.2.2" evidence="5"/>
<dbReference type="Proteomes" id="UP000184404">
    <property type="component" value="Unassembled WGS sequence"/>
</dbReference>
<evidence type="ECO:0000256" key="3">
    <source>
        <dbReference type="ARBA" id="ARBA00006915"/>
    </source>
</evidence>
<dbReference type="GO" id="GO:0006206">
    <property type="term" value="P:pyrimidine nucleobase metabolic process"/>
    <property type="evidence" value="ECO:0007669"/>
    <property type="project" value="InterPro"/>
</dbReference>
<dbReference type="FunFam" id="3.40.1030.10:FF:000003">
    <property type="entry name" value="Pyrimidine-nucleoside phosphorylase"/>
    <property type="match status" value="1"/>
</dbReference>
<accession>A0A1M4ZHH3</accession>
<evidence type="ECO:0000256" key="5">
    <source>
        <dbReference type="ARBA" id="ARBA00011889"/>
    </source>
</evidence>
<keyword evidence="8" id="KW-0808">Transferase</keyword>
<sequence length="441" mass="47440">MRMYDLIVKKKRGEALSAEEIGFIVEGFTKGEIPVEQMSAWLMAVWFQGMDNEETSSLTMAMLRSGDTVDLSDIPGIKVDKHSTGGVGDKTTLIVAPIAAACGCVVAKMSGRGLGHTGGTLDKLESIPGFRTELSEKKFRENVKKYGLSVIGQSAELAPADKLMYALRDVTGSVDSIPLIASSIMSKKLAAGSDAILLDVTVGSGAFMKMKSEAVELAQTMVDIGESAGRRTVALITNMDAPLGRAVGNSIEVKEAVEVLKGGGPADLREVSLALAADMIYLSEKGGRKACRKMAESVLEDGSAYKKLLEMVEAQGGNISYLEDTSRFPKASVEETLVAERECYLGGMDAEKIGIASMQLGAGREKLGDTLDMAAGIYLHKKTGDFVRKGEPYITLYANDETRLPAAKATLQKAVFWEDEKPECMGEVLARVEKDKTEWYE</sequence>
<dbReference type="InterPro" id="IPR000053">
    <property type="entry name" value="Thymidine/pyrmidine_PPase"/>
</dbReference>
<evidence type="ECO:0000313" key="12">
    <source>
        <dbReference type="EMBL" id="SHF17257.1"/>
    </source>
</evidence>
<dbReference type="InterPro" id="IPR036320">
    <property type="entry name" value="Glycosyl_Trfase_fam3_N_dom_sf"/>
</dbReference>
<dbReference type="OrthoDB" id="9763887at2"/>
<gene>
    <name evidence="12" type="ORF">SAMN02745190_02012</name>
</gene>
<comment type="subunit">
    <text evidence="4">Homodimer.</text>
</comment>
<reference evidence="12 13" key="1">
    <citation type="submission" date="2016-11" db="EMBL/GenBank/DDBJ databases">
        <authorList>
            <person name="Jaros S."/>
            <person name="Januszkiewicz K."/>
            <person name="Wedrychowicz H."/>
        </authorList>
    </citation>
    <scope>NUCLEOTIDE SEQUENCE [LARGE SCALE GENOMIC DNA]</scope>
    <source>
        <strain evidence="12 13">DSM 10502</strain>
    </source>
</reference>
<dbReference type="SMART" id="SM00941">
    <property type="entry name" value="PYNP_C"/>
    <property type="match status" value="1"/>
</dbReference>
<dbReference type="InterPro" id="IPR017459">
    <property type="entry name" value="Glycosyl_Trfase_fam3_N_dom"/>
</dbReference>
<dbReference type="Gene3D" id="3.90.1170.30">
    <property type="entry name" value="Pyrimidine nucleoside phosphorylase-like, C-terminal domain"/>
    <property type="match status" value="1"/>
</dbReference>
<keyword evidence="7" id="KW-0328">Glycosyltransferase</keyword>
<comment type="catalytic activity">
    <reaction evidence="9">
        <text>uridine + phosphate = alpha-D-ribose 1-phosphate + uracil</text>
        <dbReference type="Rhea" id="RHEA:24388"/>
        <dbReference type="ChEBI" id="CHEBI:16704"/>
        <dbReference type="ChEBI" id="CHEBI:17568"/>
        <dbReference type="ChEBI" id="CHEBI:43474"/>
        <dbReference type="ChEBI" id="CHEBI:57720"/>
        <dbReference type="EC" id="2.4.2.2"/>
    </reaction>
</comment>
<feature type="domain" description="Pyrimidine nucleoside phosphorylase C-terminal" evidence="11">
    <location>
        <begin position="344"/>
        <end position="416"/>
    </location>
</feature>
<dbReference type="Gene3D" id="1.20.970.10">
    <property type="entry name" value="Transferase, Pyrimidine Nucleoside Phosphorylase, Chain C"/>
    <property type="match status" value="1"/>
</dbReference>
<protein>
    <recommendedName>
        <fullName evidence="6">Pyrimidine-nucleoside phosphorylase</fullName>
        <ecNumber evidence="5">2.4.2.2</ecNumber>
    </recommendedName>
</protein>
<comment type="similarity">
    <text evidence="3">Belongs to the thymidine/pyrimidine-nucleoside phosphorylase family.</text>
</comment>
<dbReference type="PIRSF" id="PIRSF000478">
    <property type="entry name" value="TP_PyNP"/>
    <property type="match status" value="1"/>
</dbReference>
<dbReference type="SUPFAM" id="SSF54680">
    <property type="entry name" value="Pyrimidine nucleoside phosphorylase C-terminal domain"/>
    <property type="match status" value="1"/>
</dbReference>